<dbReference type="EC" id="3.1.4.4" evidence="3"/>
<evidence type="ECO:0000256" key="2">
    <source>
        <dbReference type="ARBA" id="ARBA00008664"/>
    </source>
</evidence>
<keyword evidence="5" id="KW-0442">Lipid degradation</keyword>
<evidence type="ECO:0000259" key="9">
    <source>
        <dbReference type="Pfam" id="PF13091"/>
    </source>
</evidence>
<protein>
    <recommendedName>
        <fullName evidence="3">phospholipase D</fullName>
        <ecNumber evidence="3">3.1.4.4</ecNumber>
    </recommendedName>
</protein>
<organism evidence="10 11">
    <name type="scientific">Nocardioides ganghwensis</name>
    <dbReference type="NCBI Taxonomy" id="252230"/>
    <lineage>
        <taxon>Bacteria</taxon>
        <taxon>Bacillati</taxon>
        <taxon>Actinomycetota</taxon>
        <taxon>Actinomycetes</taxon>
        <taxon>Propionibacteriales</taxon>
        <taxon>Nocardioidaceae</taxon>
        <taxon>Nocardioides</taxon>
    </lineage>
</organism>
<comment type="catalytic activity">
    <reaction evidence="1">
        <text>a 1,2-diacyl-sn-glycero-3-phosphocholine + H2O = a 1,2-diacyl-sn-glycero-3-phosphate + choline + H(+)</text>
        <dbReference type="Rhea" id="RHEA:14445"/>
        <dbReference type="ChEBI" id="CHEBI:15354"/>
        <dbReference type="ChEBI" id="CHEBI:15377"/>
        <dbReference type="ChEBI" id="CHEBI:15378"/>
        <dbReference type="ChEBI" id="CHEBI:57643"/>
        <dbReference type="ChEBI" id="CHEBI:58608"/>
        <dbReference type="EC" id="3.1.4.4"/>
    </reaction>
</comment>
<dbReference type="Gene3D" id="3.30.870.10">
    <property type="entry name" value="Endonuclease Chain A"/>
    <property type="match status" value="2"/>
</dbReference>
<dbReference type="SUPFAM" id="SSF56024">
    <property type="entry name" value="Phospholipase D/nuclease"/>
    <property type="match status" value="2"/>
</dbReference>
<feature type="region of interest" description="Disordered" evidence="7">
    <location>
        <begin position="64"/>
        <end position="88"/>
    </location>
</feature>
<dbReference type="GO" id="GO:0016891">
    <property type="term" value="F:RNA endonuclease activity producing 5'-phosphomonoesters, hydrolytic mechanism"/>
    <property type="evidence" value="ECO:0007669"/>
    <property type="project" value="TreeGrafter"/>
</dbReference>
<dbReference type="PANTHER" id="PTHR43856">
    <property type="entry name" value="CARDIOLIPIN HYDROLASE"/>
    <property type="match status" value="1"/>
</dbReference>
<feature type="chain" id="PRO_5020798563" description="phospholipase D" evidence="8">
    <location>
        <begin position="47"/>
        <end position="503"/>
    </location>
</feature>
<sequence length="503" mass="56401">MCRHAVGGISDPGTAGCHVGVVVRSKSIALLAALGLAVSLAAPASAATVAGAAPATGTVATTSAEPATALSARRPGKPNKRWKVPVGPKFNNPMVPKDRFVIERHVLRAIRNTPKGEKITISAYSLDRQVFADELIRAKRRGVKVQVLLNDHLVPNAQVRIQRVLGNKVKKSSFLRRCVSGCRADENEYNNLHSKFYLFSRTGRNRNVVMLGSYNMTLNAVRWQWNDLWTTVGKKTLYNEFQTLFRDMKPDWDKRRATYNFCENGRDCPNGDMQKYHTIVFPKYTTPTDDAVLDILNNISCAYTDAAGVQRRTQLALSMHTMRGRRGDYIADKLRELYAAGCNLRVNYGLMGFHTKQRIGAPTARGRVPLRSTGFNLKDDVPTGDPEIDNMPENIERYTHHKYFVLRGMYKGVDSRMVWTGSTNWSSLGTPQDEILFAMHGRGVVGDYMKNFNLMWRKPYSRDAYTTTYSEWKMVNGRRVGTDPVVTVEPDGLRGAGPTWEND</sequence>
<evidence type="ECO:0000256" key="8">
    <source>
        <dbReference type="SAM" id="SignalP"/>
    </source>
</evidence>
<keyword evidence="8" id="KW-0732">Signal</keyword>
<dbReference type="GO" id="GO:0016042">
    <property type="term" value="P:lipid catabolic process"/>
    <property type="evidence" value="ECO:0007669"/>
    <property type="project" value="UniProtKB-KW"/>
</dbReference>
<accession>A0A4Q2SB24</accession>
<evidence type="ECO:0000256" key="5">
    <source>
        <dbReference type="ARBA" id="ARBA00022963"/>
    </source>
</evidence>
<comment type="caution">
    <text evidence="10">The sequence shown here is derived from an EMBL/GenBank/DDBJ whole genome shotgun (WGS) entry which is preliminary data.</text>
</comment>
<keyword evidence="4" id="KW-0378">Hydrolase</keyword>
<dbReference type="EMBL" id="SDWU01000012">
    <property type="protein sequence ID" value="RYC01192.1"/>
    <property type="molecule type" value="Genomic_DNA"/>
</dbReference>
<name>A0A4Q2SB24_9ACTN</name>
<comment type="similarity">
    <text evidence="2">Belongs to the phospholipase D family.</text>
</comment>
<evidence type="ECO:0000256" key="3">
    <source>
        <dbReference type="ARBA" id="ARBA00012027"/>
    </source>
</evidence>
<dbReference type="AlphaFoldDB" id="A0A4Q2SB24"/>
<dbReference type="Pfam" id="PF13091">
    <property type="entry name" value="PLDc_2"/>
    <property type="match status" value="1"/>
</dbReference>
<feature type="signal peptide" evidence="8">
    <location>
        <begin position="1"/>
        <end position="46"/>
    </location>
</feature>
<evidence type="ECO:0000256" key="1">
    <source>
        <dbReference type="ARBA" id="ARBA00000798"/>
    </source>
</evidence>
<evidence type="ECO:0000256" key="4">
    <source>
        <dbReference type="ARBA" id="ARBA00022801"/>
    </source>
</evidence>
<dbReference type="InterPro" id="IPR051406">
    <property type="entry name" value="PLD_domain"/>
</dbReference>
<dbReference type="GO" id="GO:0004630">
    <property type="term" value="F:phospholipase D activity"/>
    <property type="evidence" value="ECO:0007669"/>
    <property type="project" value="UniProtKB-EC"/>
</dbReference>
<feature type="domain" description="Phospholipase D-like" evidence="9">
    <location>
        <begin position="114"/>
        <end position="247"/>
    </location>
</feature>
<evidence type="ECO:0000313" key="10">
    <source>
        <dbReference type="EMBL" id="RYC01192.1"/>
    </source>
</evidence>
<evidence type="ECO:0000256" key="7">
    <source>
        <dbReference type="SAM" id="MobiDB-lite"/>
    </source>
</evidence>
<evidence type="ECO:0000313" key="11">
    <source>
        <dbReference type="Proteomes" id="UP000293291"/>
    </source>
</evidence>
<proteinExistence type="inferred from homology"/>
<feature type="compositionally biased region" description="Basic residues" evidence="7">
    <location>
        <begin position="74"/>
        <end position="83"/>
    </location>
</feature>
<keyword evidence="11" id="KW-1185">Reference proteome</keyword>
<dbReference type="PANTHER" id="PTHR43856:SF1">
    <property type="entry name" value="MITOCHONDRIAL CARDIOLIPIN HYDROLASE"/>
    <property type="match status" value="1"/>
</dbReference>
<evidence type="ECO:0000256" key="6">
    <source>
        <dbReference type="ARBA" id="ARBA00023098"/>
    </source>
</evidence>
<dbReference type="Proteomes" id="UP000293291">
    <property type="component" value="Unassembled WGS sequence"/>
</dbReference>
<gene>
    <name evidence="10" type="ORF">EUA07_12490</name>
</gene>
<dbReference type="InterPro" id="IPR025202">
    <property type="entry name" value="PLD-like_dom"/>
</dbReference>
<dbReference type="OrthoDB" id="3740959at2"/>
<keyword evidence="6" id="KW-0443">Lipid metabolism</keyword>
<reference evidence="10 11" key="1">
    <citation type="submission" date="2019-01" db="EMBL/GenBank/DDBJ databases">
        <title>Novel species of Nocardioides.</title>
        <authorList>
            <person name="Liu Q."/>
            <person name="Xin Y.-H."/>
        </authorList>
    </citation>
    <scope>NUCLEOTIDE SEQUENCE [LARGE SCALE GENOMIC DNA]</scope>
    <source>
        <strain evidence="10 11">CGMCC 4.6875</strain>
    </source>
</reference>